<evidence type="ECO:0000256" key="1">
    <source>
        <dbReference type="SAM" id="MobiDB-lite"/>
    </source>
</evidence>
<organism evidence="3 4">
    <name type="scientific">Streptomyces spiralis</name>
    <dbReference type="NCBI Taxonomy" id="66376"/>
    <lineage>
        <taxon>Bacteria</taxon>
        <taxon>Bacillati</taxon>
        <taxon>Actinomycetota</taxon>
        <taxon>Actinomycetes</taxon>
        <taxon>Kitasatosporales</taxon>
        <taxon>Streptomycetaceae</taxon>
        <taxon>Streptomyces</taxon>
    </lineage>
</organism>
<feature type="region of interest" description="Disordered" evidence="1">
    <location>
        <begin position="1"/>
        <end position="21"/>
    </location>
</feature>
<feature type="transmembrane region" description="Helical" evidence="2">
    <location>
        <begin position="74"/>
        <end position="95"/>
    </location>
</feature>
<dbReference type="AlphaFoldDB" id="A0A919DWA8"/>
<keyword evidence="2" id="KW-1133">Transmembrane helix</keyword>
<name>A0A919DWA8_9ACTN</name>
<dbReference type="SUPFAM" id="SSF54593">
    <property type="entry name" value="Glyoxalase/Bleomycin resistance protein/Dihydroxybiphenyl dioxygenase"/>
    <property type="match status" value="1"/>
</dbReference>
<evidence type="ECO:0000313" key="3">
    <source>
        <dbReference type="EMBL" id="GHE91266.1"/>
    </source>
</evidence>
<sequence>MRSGPQTPWDPGGESPSGRSKSYDVVYTEDWTGSEGRLHHIAFATDTREDILRAADLAIDSGVLIETGNADIGFTMYACAALFGAVMMTLAALTIKARSTAKL</sequence>
<accession>A0A919DWA8</accession>
<dbReference type="InterPro" id="IPR029068">
    <property type="entry name" value="Glyas_Bleomycin-R_OHBP_Dase"/>
</dbReference>
<reference evidence="3" key="1">
    <citation type="journal article" date="2014" name="Int. J. Syst. Evol. Microbiol.">
        <title>Complete genome sequence of Corynebacterium casei LMG S-19264T (=DSM 44701T), isolated from a smear-ripened cheese.</title>
        <authorList>
            <consortium name="US DOE Joint Genome Institute (JGI-PGF)"/>
            <person name="Walter F."/>
            <person name="Albersmeier A."/>
            <person name="Kalinowski J."/>
            <person name="Ruckert C."/>
        </authorList>
    </citation>
    <scope>NUCLEOTIDE SEQUENCE</scope>
    <source>
        <strain evidence="3">JCM 3302</strain>
    </source>
</reference>
<keyword evidence="4" id="KW-1185">Reference proteome</keyword>
<dbReference type="Proteomes" id="UP000641386">
    <property type="component" value="Unassembled WGS sequence"/>
</dbReference>
<evidence type="ECO:0000256" key="2">
    <source>
        <dbReference type="SAM" id="Phobius"/>
    </source>
</evidence>
<keyword evidence="2" id="KW-0472">Membrane</keyword>
<keyword evidence="2" id="KW-0812">Transmembrane</keyword>
<protein>
    <submittedName>
        <fullName evidence="3">Uncharacterized protein</fullName>
    </submittedName>
</protein>
<dbReference type="EMBL" id="BNBC01000029">
    <property type="protein sequence ID" value="GHE91266.1"/>
    <property type="molecule type" value="Genomic_DNA"/>
</dbReference>
<evidence type="ECO:0000313" key="4">
    <source>
        <dbReference type="Proteomes" id="UP000641386"/>
    </source>
</evidence>
<proteinExistence type="predicted"/>
<comment type="caution">
    <text evidence="3">The sequence shown here is derived from an EMBL/GenBank/DDBJ whole genome shotgun (WGS) entry which is preliminary data.</text>
</comment>
<dbReference type="Gene3D" id="3.10.180.10">
    <property type="entry name" value="2,3-Dihydroxybiphenyl 1,2-Dioxygenase, domain 1"/>
    <property type="match status" value="1"/>
</dbReference>
<reference evidence="3" key="2">
    <citation type="submission" date="2020-09" db="EMBL/GenBank/DDBJ databases">
        <authorList>
            <person name="Sun Q."/>
            <person name="Ohkuma M."/>
        </authorList>
    </citation>
    <scope>NUCLEOTIDE SEQUENCE</scope>
    <source>
        <strain evidence="3">JCM 3302</strain>
    </source>
</reference>
<gene>
    <name evidence="3" type="ORF">GCM10014715_54550</name>
</gene>